<feature type="chain" id="PRO_5025343536" evidence="11">
    <location>
        <begin position="22"/>
        <end position="485"/>
    </location>
</feature>
<keyword evidence="6 10" id="KW-0472">Membrane</keyword>
<dbReference type="Proteomes" id="UP000472277">
    <property type="component" value="Chromosome 4"/>
</dbReference>
<dbReference type="GO" id="GO:0050852">
    <property type="term" value="P:T cell receptor signaling pathway"/>
    <property type="evidence" value="ECO:0007669"/>
    <property type="project" value="TreeGrafter"/>
</dbReference>
<dbReference type="InterPro" id="IPR043136">
    <property type="entry name" value="B30.2/SPRY_sf"/>
</dbReference>
<evidence type="ECO:0000313" key="15">
    <source>
        <dbReference type="Proteomes" id="UP000472277"/>
    </source>
</evidence>
<dbReference type="InterPro" id="IPR003598">
    <property type="entry name" value="Ig_sub2"/>
</dbReference>
<comment type="subcellular location">
    <subcellularLocation>
        <location evidence="1">Membrane</location>
        <topology evidence="1">Single-pass type I membrane protein</topology>
    </subcellularLocation>
</comment>
<dbReference type="AlphaFoldDB" id="A0A673Y6R2"/>
<dbReference type="OMA" id="ANRKGWQ"/>
<dbReference type="InterPro" id="IPR001870">
    <property type="entry name" value="B30.2/SPRY"/>
</dbReference>
<evidence type="ECO:0000256" key="3">
    <source>
        <dbReference type="ARBA" id="ARBA00022692"/>
    </source>
</evidence>
<dbReference type="FunFam" id="2.60.40.10:FF:000142">
    <property type="entry name" value="V-set domain-containing T-cell activation inhibitor 1"/>
    <property type="match status" value="1"/>
</dbReference>
<organism evidence="14 15">
    <name type="scientific">Salmo trutta</name>
    <name type="common">Brown trout</name>
    <dbReference type="NCBI Taxonomy" id="8032"/>
    <lineage>
        <taxon>Eukaryota</taxon>
        <taxon>Metazoa</taxon>
        <taxon>Chordata</taxon>
        <taxon>Craniata</taxon>
        <taxon>Vertebrata</taxon>
        <taxon>Euteleostomi</taxon>
        <taxon>Actinopterygii</taxon>
        <taxon>Neopterygii</taxon>
        <taxon>Teleostei</taxon>
        <taxon>Protacanthopterygii</taxon>
        <taxon>Salmoniformes</taxon>
        <taxon>Salmonidae</taxon>
        <taxon>Salmoninae</taxon>
        <taxon>Salmo</taxon>
    </lineage>
</organism>
<feature type="domain" description="Ig-like" evidence="13">
    <location>
        <begin position="26"/>
        <end position="144"/>
    </location>
</feature>
<dbReference type="GO" id="GO:0009897">
    <property type="term" value="C:external side of plasma membrane"/>
    <property type="evidence" value="ECO:0007669"/>
    <property type="project" value="TreeGrafter"/>
</dbReference>
<proteinExistence type="inferred from homology"/>
<keyword evidence="4 11" id="KW-0732">Signal</keyword>
<feature type="transmembrane region" description="Helical" evidence="10">
    <location>
        <begin position="243"/>
        <end position="266"/>
    </location>
</feature>
<dbReference type="PRINTS" id="PR01407">
    <property type="entry name" value="BUTYPHLNCDUF"/>
</dbReference>
<evidence type="ECO:0000256" key="5">
    <source>
        <dbReference type="ARBA" id="ARBA00022989"/>
    </source>
</evidence>
<dbReference type="PROSITE" id="PS50835">
    <property type="entry name" value="IG_LIKE"/>
    <property type="match status" value="2"/>
</dbReference>
<name>A0A673Y6R2_SALTR</name>
<evidence type="ECO:0000259" key="12">
    <source>
        <dbReference type="PROSITE" id="PS50188"/>
    </source>
</evidence>
<evidence type="ECO:0000256" key="9">
    <source>
        <dbReference type="ARBA" id="ARBA00023319"/>
    </source>
</evidence>
<dbReference type="GO" id="GO:0001817">
    <property type="term" value="P:regulation of cytokine production"/>
    <property type="evidence" value="ECO:0007669"/>
    <property type="project" value="TreeGrafter"/>
</dbReference>
<sequence>MQSGVCLRVLLLAAFTVTITAQKPAPEVFTLTVPNGPILTRLNASVTLPCELSPLFNVEPLEVRWYRSENSNSPALLYKDHKIQEAPVDPRYRGRVSLTGGLERGNVSLTLERVTLEDRGEYVCHVSNERWYEKANVYLSMNVTGSAPVLSVASGGGGQVNVTCSSEGWSPQPKLTWRNKEGTEIKNEHVLFTSDSQGLLSVSSWLLCSPSDSDWLSCTVSLSEEEKRESRILPHKPGAWREAFIVTLVLSLLLLCALSTVVCILLKHRDQTKLEQSKSETKILFKVTENSQEEQPVKEGINLQDWRQVKGFKENITMDEKTAHSAIRVTQEGKTAQYIKEKETDRRHPHVLANQSFGSEQHYWEVKVRDETVGDCGQLSWYVGVAKDNAERTSTVRVTPLHGFWILSYEEGKGFHVNTDPPTSVPVIDLSVVGVFLDCDKQSLSFYNVDTESHIYTFWNVVTSYKFLPVFSPGQHDPHPITILN</sequence>
<evidence type="ECO:0000256" key="11">
    <source>
        <dbReference type="SAM" id="SignalP"/>
    </source>
</evidence>
<dbReference type="InterPro" id="IPR003879">
    <property type="entry name" value="Butyrophylin_SPRY"/>
</dbReference>
<keyword evidence="15" id="KW-1185">Reference proteome</keyword>
<dbReference type="SMART" id="SM00409">
    <property type="entry name" value="IG"/>
    <property type="match status" value="1"/>
</dbReference>
<dbReference type="InterPro" id="IPR013106">
    <property type="entry name" value="Ig_V-set"/>
</dbReference>
<dbReference type="GO" id="GO:0050863">
    <property type="term" value="P:regulation of T cell activation"/>
    <property type="evidence" value="ECO:0007669"/>
    <property type="project" value="UniProtKB-ARBA"/>
</dbReference>
<dbReference type="Gene3D" id="2.60.40.10">
    <property type="entry name" value="Immunoglobulins"/>
    <property type="match status" value="2"/>
</dbReference>
<dbReference type="PANTHER" id="PTHR24100">
    <property type="entry name" value="BUTYROPHILIN"/>
    <property type="match status" value="1"/>
</dbReference>
<evidence type="ECO:0000259" key="13">
    <source>
        <dbReference type="PROSITE" id="PS50835"/>
    </source>
</evidence>
<dbReference type="GO" id="GO:1903037">
    <property type="term" value="P:regulation of leukocyte cell-cell adhesion"/>
    <property type="evidence" value="ECO:0007669"/>
    <property type="project" value="UniProtKB-ARBA"/>
</dbReference>
<dbReference type="InterPro" id="IPR050504">
    <property type="entry name" value="IgSF_BTN/MOG"/>
</dbReference>
<dbReference type="Pfam" id="PF07686">
    <property type="entry name" value="V-set"/>
    <property type="match status" value="1"/>
</dbReference>
<keyword evidence="7" id="KW-1015">Disulfide bond</keyword>
<keyword evidence="3 10" id="KW-0812">Transmembrane</keyword>
<evidence type="ECO:0000313" key="14">
    <source>
        <dbReference type="Ensembl" id="ENSSTUP00000030200.1"/>
    </source>
</evidence>
<dbReference type="InterPro" id="IPR013783">
    <property type="entry name" value="Ig-like_fold"/>
</dbReference>
<dbReference type="SMART" id="SM00406">
    <property type="entry name" value="IGv"/>
    <property type="match status" value="1"/>
</dbReference>
<evidence type="ECO:0000256" key="10">
    <source>
        <dbReference type="SAM" id="Phobius"/>
    </source>
</evidence>
<dbReference type="Ensembl" id="ENSSTUT00000031581.1">
    <property type="protein sequence ID" value="ENSSTUP00000030200.1"/>
    <property type="gene ID" value="ENSSTUG00000012990.1"/>
</dbReference>
<dbReference type="Gene3D" id="2.60.120.920">
    <property type="match status" value="1"/>
</dbReference>
<dbReference type="InterPro" id="IPR003877">
    <property type="entry name" value="SPRY_dom"/>
</dbReference>
<dbReference type="SUPFAM" id="SSF49899">
    <property type="entry name" value="Concanavalin A-like lectins/glucanases"/>
    <property type="match status" value="1"/>
</dbReference>
<keyword evidence="5 10" id="KW-1133">Transmembrane helix</keyword>
<keyword evidence="9" id="KW-0393">Immunoglobulin domain</keyword>
<dbReference type="InterPro" id="IPR003599">
    <property type="entry name" value="Ig_sub"/>
</dbReference>
<dbReference type="InterPro" id="IPR013320">
    <property type="entry name" value="ConA-like_dom_sf"/>
</dbReference>
<dbReference type="InterPro" id="IPR053896">
    <property type="entry name" value="BTN3A2-like_Ig-C"/>
</dbReference>
<dbReference type="SMART" id="SM00408">
    <property type="entry name" value="IGc2"/>
    <property type="match status" value="1"/>
</dbReference>
<dbReference type="SUPFAM" id="SSF48726">
    <property type="entry name" value="Immunoglobulin"/>
    <property type="match status" value="2"/>
</dbReference>
<feature type="signal peptide" evidence="11">
    <location>
        <begin position="1"/>
        <end position="21"/>
    </location>
</feature>
<reference evidence="14" key="1">
    <citation type="submission" date="2025-08" db="UniProtKB">
        <authorList>
            <consortium name="Ensembl"/>
        </authorList>
    </citation>
    <scope>IDENTIFICATION</scope>
</reference>
<feature type="domain" description="Ig-like" evidence="13">
    <location>
        <begin position="157"/>
        <end position="234"/>
    </location>
</feature>
<dbReference type="InterPro" id="IPR036179">
    <property type="entry name" value="Ig-like_dom_sf"/>
</dbReference>
<evidence type="ECO:0000256" key="8">
    <source>
        <dbReference type="ARBA" id="ARBA00023180"/>
    </source>
</evidence>
<feature type="domain" description="B30.2/SPRY" evidence="12">
    <location>
        <begin position="296"/>
        <end position="485"/>
    </location>
</feature>
<dbReference type="PROSITE" id="PS50188">
    <property type="entry name" value="B302_SPRY"/>
    <property type="match status" value="1"/>
</dbReference>
<dbReference type="SMART" id="SM00449">
    <property type="entry name" value="SPRY"/>
    <property type="match status" value="1"/>
</dbReference>
<protein>
    <submittedName>
        <fullName evidence="14">Butyrophilin subfamily 3 member A1-like</fullName>
    </submittedName>
</protein>
<evidence type="ECO:0000256" key="1">
    <source>
        <dbReference type="ARBA" id="ARBA00004479"/>
    </source>
</evidence>
<accession>A0A673Y6R2</accession>
<dbReference type="GeneTree" id="ENSGT01120000271914"/>
<comment type="similarity">
    <text evidence="2">Belongs to the immunoglobulin superfamily. BTN/MOG family.</text>
</comment>
<evidence type="ECO:0000256" key="4">
    <source>
        <dbReference type="ARBA" id="ARBA00022729"/>
    </source>
</evidence>
<evidence type="ECO:0000256" key="2">
    <source>
        <dbReference type="ARBA" id="ARBA00007591"/>
    </source>
</evidence>
<evidence type="ECO:0000256" key="6">
    <source>
        <dbReference type="ARBA" id="ARBA00023136"/>
    </source>
</evidence>
<keyword evidence="8" id="KW-0325">Glycoprotein</keyword>
<dbReference type="Pfam" id="PF00622">
    <property type="entry name" value="SPRY"/>
    <property type="match status" value="1"/>
</dbReference>
<dbReference type="PANTHER" id="PTHR24100:SF149">
    <property type="entry name" value="BG-LIKE ANTIGEN 1-RELATED"/>
    <property type="match status" value="1"/>
</dbReference>
<reference evidence="14" key="2">
    <citation type="submission" date="2025-09" db="UniProtKB">
        <authorList>
            <consortium name="Ensembl"/>
        </authorList>
    </citation>
    <scope>IDENTIFICATION</scope>
</reference>
<gene>
    <name evidence="14" type="primary">LOC115191951</name>
</gene>
<evidence type="ECO:0000256" key="7">
    <source>
        <dbReference type="ARBA" id="ARBA00023157"/>
    </source>
</evidence>
<dbReference type="InterPro" id="IPR007110">
    <property type="entry name" value="Ig-like_dom"/>
</dbReference>
<dbReference type="GO" id="GO:0005102">
    <property type="term" value="F:signaling receptor binding"/>
    <property type="evidence" value="ECO:0007669"/>
    <property type="project" value="TreeGrafter"/>
</dbReference>
<dbReference type="Pfam" id="PF22705">
    <property type="entry name" value="C2-set_3"/>
    <property type="match status" value="1"/>
</dbReference>